<dbReference type="InterPro" id="IPR036676">
    <property type="entry name" value="PurM-like_C_sf"/>
</dbReference>
<accession>A0ABN6YFX0</accession>
<evidence type="ECO:0000313" key="2">
    <source>
        <dbReference type="Proteomes" id="UP001321477"/>
    </source>
</evidence>
<protein>
    <recommendedName>
        <fullName evidence="3">Thiamine-monophosphate kinase</fullName>
    </recommendedName>
</protein>
<gene>
    <name evidence="1" type="ORF">GCM10025870_31860</name>
</gene>
<proteinExistence type="predicted"/>
<reference evidence="2" key="1">
    <citation type="journal article" date="2019" name="Int. J. Syst. Evol. Microbiol.">
        <title>The Global Catalogue of Microorganisms (GCM) 10K type strain sequencing project: providing services to taxonomists for standard genome sequencing and annotation.</title>
        <authorList>
            <consortium name="The Broad Institute Genomics Platform"/>
            <consortium name="The Broad Institute Genome Sequencing Center for Infectious Disease"/>
            <person name="Wu L."/>
            <person name="Ma J."/>
        </authorList>
    </citation>
    <scope>NUCLEOTIDE SEQUENCE [LARGE SCALE GENOMIC DNA]</scope>
    <source>
        <strain evidence="2">NBRC 109019</strain>
    </source>
</reference>
<evidence type="ECO:0000313" key="1">
    <source>
        <dbReference type="EMBL" id="BDZ56113.1"/>
    </source>
</evidence>
<organism evidence="1 2">
    <name type="scientific">Agromyces marinus</name>
    <dbReference type="NCBI Taxonomy" id="1389020"/>
    <lineage>
        <taxon>Bacteria</taxon>
        <taxon>Bacillati</taxon>
        <taxon>Actinomycetota</taxon>
        <taxon>Actinomycetes</taxon>
        <taxon>Micrococcales</taxon>
        <taxon>Microbacteriaceae</taxon>
        <taxon>Agromyces</taxon>
    </lineage>
</organism>
<name>A0ABN6YFX0_9MICO</name>
<dbReference type="Proteomes" id="UP001321477">
    <property type="component" value="Chromosome"/>
</dbReference>
<keyword evidence="2" id="KW-1185">Reference proteome</keyword>
<evidence type="ECO:0008006" key="3">
    <source>
        <dbReference type="Google" id="ProtNLM"/>
    </source>
</evidence>
<dbReference type="Gene3D" id="3.90.650.10">
    <property type="entry name" value="PurM-like C-terminal domain"/>
    <property type="match status" value="1"/>
</dbReference>
<dbReference type="SUPFAM" id="SSF56042">
    <property type="entry name" value="PurM C-terminal domain-like"/>
    <property type="match status" value="1"/>
</dbReference>
<dbReference type="EMBL" id="AP027734">
    <property type="protein sequence ID" value="BDZ56113.1"/>
    <property type="molecule type" value="Genomic_DNA"/>
</dbReference>
<sequence length="103" mass="10163">MLDVSDGLARDARRLAEASGVALDFHGSAFGDDPMTALAGAEDHGLLATFPAGAVPPEPFQVVGSVVAGGGGAAVRAGLLTLDGEPVDTGGWDPYSGWDGIAG</sequence>